<protein>
    <submittedName>
        <fullName evidence="1">Uncharacterized protein</fullName>
    </submittedName>
</protein>
<dbReference type="Proteomes" id="UP000004920">
    <property type="component" value="Unassembled WGS sequence"/>
</dbReference>
<dbReference type="EMBL" id="GG704722">
    <property type="protein sequence ID" value="EEX24746.1"/>
    <property type="molecule type" value="Genomic_DNA"/>
</dbReference>
<reference evidence="1" key="1">
    <citation type="submission" date="2009-08" db="EMBL/GenBank/DDBJ databases">
        <title>The Genome Sequence of Lactobacillus fermentum 28-3-CHN.</title>
        <authorList>
            <consortium name="The Broad Institute Genome Sequencing Platform"/>
            <person name="Ward D."/>
            <person name="Feldgarden M."/>
            <person name="Earl A."/>
            <person name="Young S.K."/>
            <person name="Zeng Q."/>
            <person name="Koehrsen M."/>
            <person name="Alvarado L."/>
            <person name="Berlin A."/>
            <person name="Bochicchio J."/>
            <person name="Borenstein D."/>
            <person name="Chapman S.B."/>
            <person name="Chen Z."/>
            <person name="Engels R."/>
            <person name="Freedman E."/>
            <person name="Gellesch M."/>
            <person name="Goldberg J."/>
            <person name="Griggs A."/>
            <person name="Gujja S."/>
            <person name="Heilman E."/>
            <person name="Heiman D."/>
            <person name="Hepburn T."/>
            <person name="Howarth C."/>
            <person name="Jen D."/>
            <person name="Larson L."/>
            <person name="Lewis B."/>
            <person name="Mehta T."/>
            <person name="Park D."/>
            <person name="Pearson M."/>
            <person name="Roberts A."/>
            <person name="Saif S."/>
            <person name="Shea T."/>
            <person name="Shenoy N."/>
            <person name="Sisk P."/>
            <person name="Stolte C."/>
            <person name="Sykes S."/>
            <person name="Thomson T."/>
            <person name="Walk T."/>
            <person name="White J."/>
            <person name="Yandava C."/>
            <person name="Liu Y."/>
            <person name="Xu Q."/>
            <person name="Haas B."/>
            <person name="Nusbaum C."/>
            <person name="Birren B."/>
        </authorList>
    </citation>
    <scope>NUCLEOTIDE SEQUENCE</scope>
    <source>
        <strain evidence="1">28-3-CHN</strain>
    </source>
</reference>
<sequence length="210" mass="24334">MEFKDYTWDKEFEIKGYFSEIPEDIVNEHDSLSGILHYSPSEIVLELFGAFEVESGISFGFGKYLEKIYGYSSDGKIIILNTYGEPTGTSSFPGFPITKYHVKNFKIYNVYYSEIENFNYSSESFKNLFDKLESEKSVEYKFSFEHIEEWVDKSLVDIKRTADQTIFESAVNKYQSKKVLINALGITLEDTAILNTSYTTPSFKSDYFIK</sequence>
<accession>D0DW18</accession>
<dbReference type="AlphaFoldDB" id="D0DW18"/>
<proteinExistence type="predicted"/>
<organism evidence="1">
    <name type="scientific">Limosilactobacillus fermentum 28-3-CHN</name>
    <dbReference type="NCBI Taxonomy" id="575599"/>
    <lineage>
        <taxon>Bacteria</taxon>
        <taxon>Bacillati</taxon>
        <taxon>Bacillota</taxon>
        <taxon>Bacilli</taxon>
        <taxon>Lactobacillales</taxon>
        <taxon>Lactobacillaceae</taxon>
        <taxon>Limosilactobacillus</taxon>
    </lineage>
</organism>
<gene>
    <name evidence="1" type="ORF">HMPREF0513_01857</name>
</gene>
<dbReference type="HOGENOM" id="CLU_086993_0_0_9"/>
<name>D0DW18_LIMFE</name>
<feature type="non-terminal residue" evidence="1">
    <location>
        <position position="210"/>
    </location>
</feature>
<evidence type="ECO:0000313" key="1">
    <source>
        <dbReference type="EMBL" id="EEX24746.1"/>
    </source>
</evidence>